<dbReference type="Proteomes" id="UP000224839">
    <property type="component" value="Segment"/>
</dbReference>
<evidence type="ECO:0000256" key="1">
    <source>
        <dbReference type="SAM" id="MobiDB-lite"/>
    </source>
</evidence>
<feature type="region of interest" description="Disordered" evidence="1">
    <location>
        <begin position="228"/>
        <end position="262"/>
    </location>
</feature>
<feature type="compositionally biased region" description="Basic and acidic residues" evidence="1">
    <location>
        <begin position="66"/>
        <end position="76"/>
    </location>
</feature>
<protein>
    <submittedName>
        <fullName evidence="2">Uncharacterized protein</fullName>
    </submittedName>
</protein>
<reference evidence="2 3" key="1">
    <citation type="journal article" date="2016" name="Virology">
        <title>The genomic content and context of auxiliary metabolic genes in marine cyanomyoviruses.</title>
        <authorList>
            <person name="Crummett L.T."/>
            <person name="Puxty R.J."/>
            <person name="Weihe C."/>
            <person name="Marston M.F."/>
            <person name="Martiny J.B."/>
        </authorList>
    </citation>
    <scope>NUCLEOTIDE SEQUENCE [LARGE SCALE GENOMIC DNA]</scope>
    <source>
        <strain evidence="2">0810PA29</strain>
    </source>
</reference>
<feature type="compositionally biased region" description="Polar residues" evidence="1">
    <location>
        <begin position="877"/>
        <end position="892"/>
    </location>
</feature>
<sequence>MAKLQVYKFVNPGSSSVKDPISAAARNQTLAFNRLGATVSSLGNIVEDINAISITRSKLEKKQIIAERRSKRREQDAQSENQTELTKDDKKKREPKLGQKVKGLAKGGFNILEKFLGPIGKFFLTIGTFALTREVLKWLSDPENGKKLTEFFEKAKFVFDKLKEFGENVASTIGSALDFIFGKETTLEERLSAFGKIALAIGGIGGLIAAAGGVRDLLNTGEDIVDAADAPDRARRPSKPPRPTSTNPSGADPDVDGPNGRVRASTIADRYGDLAQKQYKKILAERGDEAAKAFANALNNSGGNITEATKAFNRLLGKGFFKPIDPPKPNALQRMGSFFGTVKDSALDFGQKGAKFARDQGGRLIRSLQNLPSWAVNQYNNLSEGARKNWDTLSAAGQKISEKGKSFFSAAGNKLKSTTDWVIDGGKKAFNTLSTGAKNYFAEKILTPLKPIIDPIANKASKIGQGLFDMLMQIPGANKIKDILKKNGIGSINDIAGAGSKLGKRAAAILPVVGGIVNLAFAYDRAASGDSIGSLIEGTSGILDIAGLFTGGGGSVISMLLDGYMFARDFIPQLQEGEENVVEAIGAKGLKGDIDKILSKLPKIHEIIDMFMGKSSEGDPPSPDGEEPELFFLGGVVDGIKNIGKSIGNAVGSIASSPIGKVAMTAASFIPGAAPIMAGIGAISGLASGNPMQALSGLAGAIPGLSQVGGAIGNFASGIMNSSIGQIGMNLMQGNFMGAATTGLGMISPGLGQLMGSGFGGVASGIFNQALQGSINPMRVMGTVAEHFNVGGLYKAVTGAMGGDYSAGIKELGSQIGVDPKIIGAVEQTSSRALGKKGLSAEFAMQQALEFVPIPVIVERLMPIPTPVPINKPGAQSIVTAPPSSITQRTGN</sequence>
<organism evidence="2 3">
    <name type="scientific">Synechococcus phage S-CAM8</name>
    <dbReference type="NCBI Taxonomy" id="754038"/>
    <lineage>
        <taxon>Viruses</taxon>
        <taxon>Duplodnaviria</taxon>
        <taxon>Heunggongvirae</taxon>
        <taxon>Uroviricota</taxon>
        <taxon>Caudoviricetes</taxon>
        <taxon>Pantevenvirales</taxon>
        <taxon>Kyanoviridae</taxon>
        <taxon>Neritesvirus</taxon>
        <taxon>Neritesvirus scam8</taxon>
    </lineage>
</organism>
<dbReference type="EMBL" id="KU686203">
    <property type="protein sequence ID" value="AOV59945.1"/>
    <property type="molecule type" value="Genomic_DNA"/>
</dbReference>
<feature type="compositionally biased region" description="Basic and acidic residues" evidence="1">
    <location>
        <begin position="85"/>
        <end position="97"/>
    </location>
</feature>
<evidence type="ECO:0000313" key="3">
    <source>
        <dbReference type="Proteomes" id="UP000224839"/>
    </source>
</evidence>
<evidence type="ECO:0000313" key="2">
    <source>
        <dbReference type="EMBL" id="AOV59945.1"/>
    </source>
</evidence>
<proteinExistence type="predicted"/>
<feature type="region of interest" description="Disordered" evidence="1">
    <location>
        <begin position="66"/>
        <end position="97"/>
    </location>
</feature>
<feature type="region of interest" description="Disordered" evidence="1">
    <location>
        <begin position="872"/>
        <end position="892"/>
    </location>
</feature>
<gene>
    <name evidence="2" type="ORF">P29A0810_009</name>
</gene>
<accession>A0A1D8KMQ3</accession>
<name>A0A1D8KMQ3_9CAUD</name>